<dbReference type="RefSeq" id="WP_183329080.1">
    <property type="nucleotide sequence ID" value="NZ_JACHHK010000008.1"/>
</dbReference>
<gene>
    <name evidence="9" type="ORF">HNQ47_001827</name>
</gene>
<dbReference type="NCBIfam" id="TIGR00219">
    <property type="entry name" value="mreC"/>
    <property type="match status" value="1"/>
</dbReference>
<dbReference type="InterPro" id="IPR042177">
    <property type="entry name" value="Cell/Rod_1"/>
</dbReference>
<dbReference type="InterPro" id="IPR055342">
    <property type="entry name" value="MreC_beta-barrel_core"/>
</dbReference>
<evidence type="ECO:0000259" key="8">
    <source>
        <dbReference type="Pfam" id="PF04085"/>
    </source>
</evidence>
<dbReference type="PANTHER" id="PTHR34138:SF1">
    <property type="entry name" value="CELL SHAPE-DETERMINING PROTEIN MREC"/>
    <property type="match status" value="1"/>
</dbReference>
<keyword evidence="6" id="KW-0175">Coiled coil</keyword>
<evidence type="ECO:0000256" key="2">
    <source>
        <dbReference type="ARBA" id="ARBA00013855"/>
    </source>
</evidence>
<feature type="domain" description="Rod shape-determining protein MreC beta-barrel core" evidence="8">
    <location>
        <begin position="120"/>
        <end position="272"/>
    </location>
</feature>
<dbReference type="PROSITE" id="PS51257">
    <property type="entry name" value="PROKAR_LIPOPROTEIN"/>
    <property type="match status" value="1"/>
</dbReference>
<keyword evidence="10" id="KW-1185">Reference proteome</keyword>
<evidence type="ECO:0000256" key="1">
    <source>
        <dbReference type="ARBA" id="ARBA00009369"/>
    </source>
</evidence>
<evidence type="ECO:0000256" key="4">
    <source>
        <dbReference type="ARBA" id="ARBA00032089"/>
    </source>
</evidence>
<evidence type="ECO:0000313" key="10">
    <source>
        <dbReference type="Proteomes" id="UP000539953"/>
    </source>
</evidence>
<evidence type="ECO:0000256" key="5">
    <source>
        <dbReference type="PIRNR" id="PIRNR038471"/>
    </source>
</evidence>
<comment type="similarity">
    <text evidence="1 5">Belongs to the MreC family.</text>
</comment>
<organism evidence="9 10">
    <name type="scientific">Catenisphaera adipataccumulans</name>
    <dbReference type="NCBI Taxonomy" id="700500"/>
    <lineage>
        <taxon>Bacteria</taxon>
        <taxon>Bacillati</taxon>
        <taxon>Bacillota</taxon>
        <taxon>Erysipelotrichia</taxon>
        <taxon>Erysipelotrichales</taxon>
        <taxon>Erysipelotrichaceae</taxon>
        <taxon>Catenisphaera</taxon>
    </lineage>
</organism>
<dbReference type="Gene3D" id="2.40.10.340">
    <property type="entry name" value="Rod shape-determining protein MreC, domain 1"/>
    <property type="match status" value="1"/>
</dbReference>
<keyword evidence="3 5" id="KW-0133">Cell shape</keyword>
<feature type="transmembrane region" description="Helical" evidence="7">
    <location>
        <begin position="12"/>
        <end position="28"/>
    </location>
</feature>
<dbReference type="PIRSF" id="PIRSF038471">
    <property type="entry name" value="MreC"/>
    <property type="match status" value="1"/>
</dbReference>
<dbReference type="EMBL" id="JACHHK010000008">
    <property type="protein sequence ID" value="MBB5183786.1"/>
    <property type="molecule type" value="Genomic_DNA"/>
</dbReference>
<accession>A0A7W8CY98</accession>
<comment type="function">
    <text evidence="5">Involved in formation and maintenance of cell shape.</text>
</comment>
<dbReference type="PANTHER" id="PTHR34138">
    <property type="entry name" value="CELL SHAPE-DETERMINING PROTEIN MREC"/>
    <property type="match status" value="1"/>
</dbReference>
<protein>
    <recommendedName>
        <fullName evidence="2 5">Cell shape-determining protein MreC</fullName>
    </recommendedName>
    <alternativeName>
        <fullName evidence="4 5">Cell shape protein MreC</fullName>
    </alternativeName>
</protein>
<keyword evidence="7" id="KW-1133">Transmembrane helix</keyword>
<dbReference type="GO" id="GO:0005886">
    <property type="term" value="C:plasma membrane"/>
    <property type="evidence" value="ECO:0007669"/>
    <property type="project" value="TreeGrafter"/>
</dbReference>
<reference evidence="9 10" key="1">
    <citation type="submission" date="2020-08" db="EMBL/GenBank/DDBJ databases">
        <title>Genomic Encyclopedia of Type Strains, Phase IV (KMG-IV): sequencing the most valuable type-strain genomes for metagenomic binning, comparative biology and taxonomic classification.</title>
        <authorList>
            <person name="Goeker M."/>
        </authorList>
    </citation>
    <scope>NUCLEOTIDE SEQUENCE [LARGE SCALE GENOMIC DNA]</scope>
    <source>
        <strain evidence="9 10">DSM 25799</strain>
    </source>
</reference>
<evidence type="ECO:0000256" key="6">
    <source>
        <dbReference type="SAM" id="Coils"/>
    </source>
</evidence>
<dbReference type="InterPro" id="IPR007221">
    <property type="entry name" value="MreC"/>
</dbReference>
<evidence type="ECO:0000256" key="7">
    <source>
        <dbReference type="SAM" id="Phobius"/>
    </source>
</evidence>
<dbReference type="InterPro" id="IPR042175">
    <property type="entry name" value="Cell/Rod_MreC_2"/>
</dbReference>
<name>A0A7W8CY98_9FIRM</name>
<proteinExistence type="inferred from homology"/>
<evidence type="ECO:0000256" key="3">
    <source>
        <dbReference type="ARBA" id="ARBA00022960"/>
    </source>
</evidence>
<evidence type="ECO:0000313" key="9">
    <source>
        <dbReference type="EMBL" id="MBB5183786.1"/>
    </source>
</evidence>
<sequence length="279" mass="30880">MRKFNHLQKVLIGWIIGIAIFGCVMIGLRQNALSDMGYSAWTYIQYGLFEYPLTSIGNFVNDVANLWHQYDDNQYLTQELAEQKSYKTLYDNERNENKELQDLLNMKNELGNSTQISARVIKRSSSSWDQYVTISAGSAQGVKENMIVVTSEGAVGLVQDTQTNTSKVQLLTDEDLENDISVKISMEDGSTAEGLIDSYDPDKKAYRMSLFDSSVDVSAGMEVATSGKGGNYPSGIYIGTVRSVEQNDNSIVSTIYVTPVSNISSFNYVIVLGNGKVSE</sequence>
<feature type="coiled-coil region" evidence="6">
    <location>
        <begin position="83"/>
        <end position="110"/>
    </location>
</feature>
<dbReference type="AlphaFoldDB" id="A0A7W8CY98"/>
<dbReference type="Gene3D" id="2.40.10.350">
    <property type="entry name" value="Rod shape-determining protein MreC, domain 2"/>
    <property type="match status" value="1"/>
</dbReference>
<dbReference type="Proteomes" id="UP000539953">
    <property type="component" value="Unassembled WGS sequence"/>
</dbReference>
<dbReference type="GO" id="GO:0008360">
    <property type="term" value="P:regulation of cell shape"/>
    <property type="evidence" value="ECO:0007669"/>
    <property type="project" value="UniProtKB-KW"/>
</dbReference>
<keyword evidence="7" id="KW-0472">Membrane</keyword>
<keyword evidence="7" id="KW-0812">Transmembrane</keyword>
<dbReference type="Pfam" id="PF04085">
    <property type="entry name" value="MreC"/>
    <property type="match status" value="1"/>
</dbReference>
<comment type="caution">
    <text evidence="9">The sequence shown here is derived from an EMBL/GenBank/DDBJ whole genome shotgun (WGS) entry which is preliminary data.</text>
</comment>